<evidence type="ECO:0000256" key="1">
    <source>
        <dbReference type="ARBA" id="ARBA00003973"/>
    </source>
</evidence>
<dbReference type="Proteomes" id="UP001298681">
    <property type="component" value="Unassembled WGS sequence"/>
</dbReference>
<dbReference type="PANTHER" id="PTHR14269">
    <property type="entry name" value="CDP-DIACYLGLYCEROL--GLYCEROL-3-PHOSPHATE 3-PHOSPHATIDYLTRANSFERASE-RELATED"/>
    <property type="match status" value="1"/>
</dbReference>
<proteinExistence type="inferred from homology"/>
<evidence type="ECO:0000256" key="6">
    <source>
        <dbReference type="ARBA" id="ARBA00014944"/>
    </source>
</evidence>
<dbReference type="RefSeq" id="WP_087230391.1">
    <property type="nucleotide sequence ID" value="NZ_JAKNHQ010000001.1"/>
</dbReference>
<dbReference type="InterPro" id="IPR043130">
    <property type="entry name" value="CDP-OH_PTrfase_TM_dom"/>
</dbReference>
<comment type="similarity">
    <text evidence="4 17">Belongs to the CDP-alcohol phosphatidyltransferase class-I family.</text>
</comment>
<dbReference type="InterPro" id="IPR004570">
    <property type="entry name" value="Phosphatidylglycerol_P_synth"/>
</dbReference>
<evidence type="ECO:0000256" key="18">
    <source>
        <dbReference type="SAM" id="Phobius"/>
    </source>
</evidence>
<accession>A0ABS9MF95</accession>
<name>A0ABS9MF95_9FIRM</name>
<dbReference type="PANTHER" id="PTHR14269:SF62">
    <property type="entry name" value="CDP-DIACYLGLYCEROL--GLYCEROL-3-PHOSPHATE 3-PHOSPHATIDYLTRANSFERASE 1, CHLOROPLASTIC"/>
    <property type="match status" value="1"/>
</dbReference>
<evidence type="ECO:0000256" key="16">
    <source>
        <dbReference type="ARBA" id="ARBA00048586"/>
    </source>
</evidence>
<feature type="transmembrane region" description="Helical" evidence="18">
    <location>
        <begin position="90"/>
        <end position="114"/>
    </location>
</feature>
<dbReference type="InterPro" id="IPR000462">
    <property type="entry name" value="CDP-OH_P_trans"/>
</dbReference>
<evidence type="ECO:0000256" key="8">
    <source>
        <dbReference type="ARBA" id="ARBA00022679"/>
    </source>
</evidence>
<evidence type="ECO:0000256" key="17">
    <source>
        <dbReference type="RuleBase" id="RU003750"/>
    </source>
</evidence>
<evidence type="ECO:0000256" key="12">
    <source>
        <dbReference type="ARBA" id="ARBA00023136"/>
    </source>
</evidence>
<comment type="function">
    <text evidence="1">This protein catalyzes the committed step to the synthesis of the acidic phospholipids.</text>
</comment>
<feature type="transmembrane region" description="Helical" evidence="18">
    <location>
        <begin position="126"/>
        <end position="147"/>
    </location>
</feature>
<dbReference type="PROSITE" id="PS00379">
    <property type="entry name" value="CDP_ALCOHOL_P_TRANSF"/>
    <property type="match status" value="1"/>
</dbReference>
<comment type="subcellular location">
    <subcellularLocation>
        <location evidence="2">Membrane</location>
        <topology evidence="2">Multi-pass membrane protein</topology>
    </subcellularLocation>
</comment>
<dbReference type="EMBL" id="JAKNHQ010000001">
    <property type="protein sequence ID" value="MCG4609467.1"/>
    <property type="molecule type" value="Genomic_DNA"/>
</dbReference>
<organism evidence="19 20">
    <name type="scientific">Anaeromassilibacillus senegalensis</name>
    <dbReference type="NCBI Taxonomy" id="1673717"/>
    <lineage>
        <taxon>Bacteria</taxon>
        <taxon>Bacillati</taxon>
        <taxon>Bacillota</taxon>
        <taxon>Clostridia</taxon>
        <taxon>Eubacteriales</taxon>
        <taxon>Acutalibacteraceae</taxon>
        <taxon>Anaeromassilibacillus</taxon>
    </lineage>
</organism>
<dbReference type="Pfam" id="PF01066">
    <property type="entry name" value="CDP-OH_P_transf"/>
    <property type="match status" value="1"/>
</dbReference>
<gene>
    <name evidence="19" type="ORF">L0P57_00705</name>
</gene>
<keyword evidence="14" id="KW-1208">Phospholipid metabolism</keyword>
<evidence type="ECO:0000256" key="7">
    <source>
        <dbReference type="ARBA" id="ARBA00022516"/>
    </source>
</evidence>
<evidence type="ECO:0000313" key="20">
    <source>
        <dbReference type="Proteomes" id="UP001298681"/>
    </source>
</evidence>
<dbReference type="EC" id="2.7.8.5" evidence="5"/>
<evidence type="ECO:0000256" key="11">
    <source>
        <dbReference type="ARBA" id="ARBA00023098"/>
    </source>
</evidence>
<evidence type="ECO:0000256" key="2">
    <source>
        <dbReference type="ARBA" id="ARBA00004141"/>
    </source>
</evidence>
<keyword evidence="20" id="KW-1185">Reference proteome</keyword>
<protein>
    <recommendedName>
        <fullName evidence="6">CDP-diacylglycerol--glycerol-3-phosphate 3-phosphatidyltransferase</fullName>
        <ecNumber evidence="5">2.7.8.5</ecNumber>
    </recommendedName>
    <alternativeName>
        <fullName evidence="15">Phosphatidylglycerophosphate synthase</fullName>
    </alternativeName>
</protein>
<evidence type="ECO:0000256" key="9">
    <source>
        <dbReference type="ARBA" id="ARBA00022692"/>
    </source>
</evidence>
<keyword evidence="11" id="KW-0443">Lipid metabolism</keyword>
<keyword evidence="10 18" id="KW-1133">Transmembrane helix</keyword>
<feature type="transmembrane region" description="Helical" evidence="18">
    <location>
        <begin position="12"/>
        <end position="30"/>
    </location>
</feature>
<evidence type="ECO:0000256" key="15">
    <source>
        <dbReference type="ARBA" id="ARBA00033018"/>
    </source>
</evidence>
<comment type="catalytic activity">
    <reaction evidence="16">
        <text>a CDP-1,2-diacyl-sn-glycerol + sn-glycerol 3-phosphate = a 1,2-diacyl-sn-glycero-3-phospho-(1'-sn-glycero-3'-phosphate) + CMP + H(+)</text>
        <dbReference type="Rhea" id="RHEA:12593"/>
        <dbReference type="ChEBI" id="CHEBI:15378"/>
        <dbReference type="ChEBI" id="CHEBI:57597"/>
        <dbReference type="ChEBI" id="CHEBI:58332"/>
        <dbReference type="ChEBI" id="CHEBI:60110"/>
        <dbReference type="ChEBI" id="CHEBI:60377"/>
        <dbReference type="EC" id="2.7.8.5"/>
    </reaction>
</comment>
<keyword evidence="13" id="KW-0594">Phospholipid biosynthesis</keyword>
<keyword evidence="9 18" id="KW-0812">Transmembrane</keyword>
<evidence type="ECO:0000256" key="5">
    <source>
        <dbReference type="ARBA" id="ARBA00013170"/>
    </source>
</evidence>
<keyword evidence="12 18" id="KW-0472">Membrane</keyword>
<evidence type="ECO:0000256" key="13">
    <source>
        <dbReference type="ARBA" id="ARBA00023209"/>
    </source>
</evidence>
<evidence type="ECO:0000256" key="4">
    <source>
        <dbReference type="ARBA" id="ARBA00010441"/>
    </source>
</evidence>
<reference evidence="19 20" key="1">
    <citation type="submission" date="2022-01" db="EMBL/GenBank/DDBJ databases">
        <title>Collection of gut derived symbiotic bacterial strains cultured from healthy donors.</title>
        <authorList>
            <person name="Lin H."/>
            <person name="Kohout C."/>
            <person name="Waligurski E."/>
            <person name="Pamer E.G."/>
        </authorList>
    </citation>
    <scope>NUCLEOTIDE SEQUENCE [LARGE SCALE GENOMIC DNA]</scope>
    <source>
        <strain evidence="19 20">DFI.7.58</strain>
    </source>
</reference>
<comment type="pathway">
    <text evidence="3">Phospholipid metabolism; phosphatidylglycerol biosynthesis; phosphatidylglycerol from CDP-diacylglycerol: step 1/2.</text>
</comment>
<evidence type="ECO:0000256" key="3">
    <source>
        <dbReference type="ARBA" id="ARBA00005042"/>
    </source>
</evidence>
<dbReference type="InterPro" id="IPR050324">
    <property type="entry name" value="CDP-alcohol_PTase-I"/>
</dbReference>
<dbReference type="Gene3D" id="1.20.120.1760">
    <property type="match status" value="1"/>
</dbReference>
<dbReference type="PIRSF" id="PIRSF000847">
    <property type="entry name" value="Phos_ph_gly_syn"/>
    <property type="match status" value="1"/>
</dbReference>
<evidence type="ECO:0000313" key="19">
    <source>
        <dbReference type="EMBL" id="MCG4609467.1"/>
    </source>
</evidence>
<comment type="caution">
    <text evidence="19">The sequence shown here is derived from an EMBL/GenBank/DDBJ whole genome shotgun (WGS) entry which is preliminary data.</text>
</comment>
<sequence>MKNWNKNINVPNALSLFRIVLIGPFVYYFLHDQILPAAICLVLSGLSDMFDGMIARKFNQITELGKMLDPVADKLTQGTVAVCLAIEQPVLIPLLAIFILKELLMLVAGTFLVLKKKKRPTASKWYGKVATILFYFSFVVIVAMKGFFQVENLAVTITLLSVTAAFMIYAFIQYVKIFLQLLHSTDPKDEIDLKADIRAKKPAKKQ</sequence>
<keyword evidence="8 17" id="KW-0808">Transferase</keyword>
<evidence type="ECO:0000256" key="14">
    <source>
        <dbReference type="ARBA" id="ARBA00023264"/>
    </source>
</evidence>
<evidence type="ECO:0000256" key="10">
    <source>
        <dbReference type="ARBA" id="ARBA00022989"/>
    </source>
</evidence>
<feature type="transmembrane region" description="Helical" evidence="18">
    <location>
        <begin position="153"/>
        <end position="172"/>
    </location>
</feature>
<keyword evidence="7" id="KW-0444">Lipid biosynthesis</keyword>
<dbReference type="InterPro" id="IPR048254">
    <property type="entry name" value="CDP_ALCOHOL_P_TRANSF_CS"/>
</dbReference>